<evidence type="ECO:0000256" key="2">
    <source>
        <dbReference type="ARBA" id="ARBA00023155"/>
    </source>
</evidence>
<reference evidence="8" key="4">
    <citation type="submission" date="2025-09" db="UniProtKB">
        <authorList>
            <consortium name="Ensembl"/>
        </authorList>
    </citation>
    <scope>IDENTIFICATION</scope>
</reference>
<feature type="compositionally biased region" description="Gly residues" evidence="6">
    <location>
        <begin position="131"/>
        <end position="153"/>
    </location>
</feature>
<dbReference type="PROSITE" id="PS50071">
    <property type="entry name" value="HOMEOBOX_2"/>
    <property type="match status" value="1"/>
</dbReference>
<feature type="compositionally biased region" description="Polar residues" evidence="6">
    <location>
        <begin position="824"/>
        <end position="844"/>
    </location>
</feature>
<reference evidence="8" key="2">
    <citation type="submission" date="2020-02" db="EMBL/GenBank/DDBJ databases">
        <title>Esox lucius (northern pike) genome, fEsoLuc1, primary haplotype.</title>
        <authorList>
            <person name="Myers G."/>
            <person name="Karagic N."/>
            <person name="Meyer A."/>
            <person name="Pippel M."/>
            <person name="Reichard M."/>
            <person name="Winkler S."/>
            <person name="Tracey A."/>
            <person name="Sims Y."/>
            <person name="Howe K."/>
            <person name="Rhie A."/>
            <person name="Formenti G."/>
            <person name="Durbin R."/>
            <person name="Fedrigo O."/>
            <person name="Jarvis E.D."/>
        </authorList>
    </citation>
    <scope>NUCLEOTIDE SEQUENCE [LARGE SCALE GENOMIC DNA]</scope>
</reference>
<feature type="coiled-coil region" evidence="5">
    <location>
        <begin position="699"/>
        <end position="726"/>
    </location>
</feature>
<dbReference type="Bgee" id="ENSELUG00000005479">
    <property type="expression patterns" value="Expressed in muscle tissue and 14 other cell types or tissues"/>
</dbReference>
<feature type="region of interest" description="Disordered" evidence="6">
    <location>
        <begin position="869"/>
        <end position="890"/>
    </location>
</feature>
<evidence type="ECO:0000256" key="6">
    <source>
        <dbReference type="SAM" id="MobiDB-lite"/>
    </source>
</evidence>
<feature type="region of interest" description="Disordered" evidence="6">
    <location>
        <begin position="778"/>
        <end position="800"/>
    </location>
</feature>
<feature type="compositionally biased region" description="Polar residues" evidence="6">
    <location>
        <begin position="869"/>
        <end position="880"/>
    </location>
</feature>
<dbReference type="GO" id="GO:0000981">
    <property type="term" value="F:DNA-binding transcription factor activity, RNA polymerase II-specific"/>
    <property type="evidence" value="ECO:0007669"/>
    <property type="project" value="TreeGrafter"/>
</dbReference>
<dbReference type="PANTHER" id="PTHR11636">
    <property type="entry name" value="POU DOMAIN"/>
    <property type="match status" value="1"/>
</dbReference>
<reference evidence="9" key="1">
    <citation type="journal article" date="2014" name="PLoS ONE">
        <title>The genome and linkage map of the northern pike (Esox lucius): conserved synteny revealed between the salmonid sister group and the Neoteleostei.</title>
        <authorList>
            <person name="Rondeau E.B."/>
            <person name="Minkley D.R."/>
            <person name="Leong J.S."/>
            <person name="Messmer A.M."/>
            <person name="Jantzen J.R."/>
            <person name="von Schalburg K.R."/>
            <person name="Lemon C."/>
            <person name="Bird N.H."/>
            <person name="Koop B.F."/>
        </authorList>
    </citation>
    <scope>NUCLEOTIDE SEQUENCE</scope>
</reference>
<gene>
    <name evidence="8" type="primary">HDX</name>
</gene>
<feature type="compositionally biased region" description="Polar residues" evidence="6">
    <location>
        <begin position="86"/>
        <end position="100"/>
    </location>
</feature>
<keyword evidence="5" id="KW-0175">Coiled coil</keyword>
<dbReference type="Ensembl" id="ENSELUT00000054974.2">
    <property type="protein sequence ID" value="ENSELUP00000059966.2"/>
    <property type="gene ID" value="ENSELUG00000005479.3"/>
</dbReference>
<dbReference type="Gene3D" id="1.10.10.60">
    <property type="entry name" value="Homeodomain-like"/>
    <property type="match status" value="2"/>
</dbReference>
<evidence type="ECO:0000256" key="3">
    <source>
        <dbReference type="ARBA" id="ARBA00023242"/>
    </source>
</evidence>
<dbReference type="GO" id="GO:0005634">
    <property type="term" value="C:nucleus"/>
    <property type="evidence" value="ECO:0007669"/>
    <property type="project" value="UniProtKB-SubCell"/>
</dbReference>
<evidence type="ECO:0000256" key="1">
    <source>
        <dbReference type="ARBA" id="ARBA00023125"/>
    </source>
</evidence>
<reference evidence="8" key="3">
    <citation type="submission" date="2025-08" db="UniProtKB">
        <authorList>
            <consortium name="Ensembl"/>
        </authorList>
    </citation>
    <scope>IDENTIFICATION</scope>
</reference>
<dbReference type="GeneTree" id="ENSGT00390000008591"/>
<dbReference type="SUPFAM" id="SSF46689">
    <property type="entry name" value="Homeodomain-like"/>
    <property type="match status" value="2"/>
</dbReference>
<comment type="subcellular location">
    <subcellularLocation>
        <location evidence="4">Nucleus</location>
    </subcellularLocation>
</comment>
<dbReference type="InterPro" id="IPR009057">
    <property type="entry name" value="Homeodomain-like_sf"/>
</dbReference>
<evidence type="ECO:0000256" key="5">
    <source>
        <dbReference type="SAM" id="Coils"/>
    </source>
</evidence>
<keyword evidence="1 4" id="KW-0238">DNA-binding</keyword>
<sequence length="890" mass="96676">MADLFPCSSSSMDAWQEKRGLQTMNLRSVFTLEQQRVLERYYDNGMTNQSKSCFQLILQCAQETKLDFSVVRTWVGNKRRKLASRADQNGAVSHSLSNHGQAGGALSNHGQAGGALSNHAQAGGALSNHGQAGGGQSNHGQAGGGQSNHGQAGGALSNHCMAGGALSNHTAAGGALVAGAMFTAEMAVARNIQRGSSHLLHQSSSSSSPSSPLSSVNNNNNNDVILTGIYSLGSSSRPRPVIKPLSHADPELSAHVHQTLLNQSQHRRNNSVSTPIQLHSRLDAVSGPRFKPHSFSSPPSISTPPGHPLYSVSRTERFPTGGARAGGAVGGVPRSWARQYGSVQSGPWPSSSQTRPHSKPQPLPTHPPRTCPSPPPQPPPPHNPPPEHSPRIQQVFSLSERGEEQVLRQGQPSDRNRQERQRPRPSDAIGGLSIAMETGDEEDEWRREEELSNMAAAAHGNLQRGQGGRDSISPSSGEGSGERSGLASPSLVLSSSRPGPGPRGSCPNTPTLQTSPSAQVAVSLSAPWLMGNSRKRTLQDRTQFSDLDLVQLKRYWDRGMTSLGSVCREKINAAANQLNVDTEIVKTWIGNRRRKFRLMGIEIPPPKGGPAVFLTSKEGEESPSALSSDGEGLRTPELGDELNDEASVCLSEDGTSESYQREDGAESSSGPITNDVKIEVIDDDDADDDDGGEMVGSDMENMQNLLEFKLEEVQYLESELANQKQRYYELESFTKDLLTAVRTNDVDRQQVDIHTLTHLETHRPTQTRGNTQNIGLHKHMGTHKHRPTQTRGNTQNTGLHKHVGTHRTLANTNTWEHTEHRPTQTHGNTQKPRPTQTHGNTQNIGLHKHMGTHRTLAYTNTWEHTEHWPTQTHGNTQNIGQHKHMGTHRT</sequence>
<dbReference type="PANTHER" id="PTHR11636:SF80">
    <property type="entry name" value="HIGHLY DIVERGENT HOMEOBOX"/>
    <property type="match status" value="1"/>
</dbReference>
<feature type="compositionally biased region" description="Polar residues" evidence="6">
    <location>
        <begin position="341"/>
        <end position="355"/>
    </location>
</feature>
<dbReference type="InterPro" id="IPR050255">
    <property type="entry name" value="POU_domain_TF"/>
</dbReference>
<feature type="compositionally biased region" description="Pro residues" evidence="6">
    <location>
        <begin position="359"/>
        <end position="387"/>
    </location>
</feature>
<dbReference type="GO" id="GO:0000978">
    <property type="term" value="F:RNA polymerase II cis-regulatory region sequence-specific DNA binding"/>
    <property type="evidence" value="ECO:0007669"/>
    <property type="project" value="TreeGrafter"/>
</dbReference>
<feature type="region of interest" description="Disordered" evidence="6">
    <location>
        <begin position="84"/>
        <end position="153"/>
    </location>
</feature>
<name>A0A6Q2Y3K1_ESOLU</name>
<feature type="domain" description="Homeobox" evidence="7">
    <location>
        <begin position="535"/>
        <end position="599"/>
    </location>
</feature>
<dbReference type="AlphaFoldDB" id="A0A6Q2Y3K1"/>
<feature type="compositionally biased region" description="Basic residues" evidence="6">
    <location>
        <begin position="881"/>
        <end position="890"/>
    </location>
</feature>
<dbReference type="Proteomes" id="UP000265140">
    <property type="component" value="Chromosome 4"/>
</dbReference>
<keyword evidence="9" id="KW-1185">Reference proteome</keyword>
<keyword evidence="3 4" id="KW-0539">Nucleus</keyword>
<feature type="compositionally biased region" description="Polar residues" evidence="6">
    <location>
        <begin position="789"/>
        <end position="798"/>
    </location>
</feature>
<evidence type="ECO:0000313" key="9">
    <source>
        <dbReference type="Proteomes" id="UP000265140"/>
    </source>
</evidence>
<proteinExistence type="predicted"/>
<dbReference type="OMA" id="QTHGNTQ"/>
<feature type="DNA-binding region" description="Homeobox" evidence="4">
    <location>
        <begin position="537"/>
        <end position="600"/>
    </location>
</feature>
<dbReference type="InParanoid" id="A0A6Q2Y3K1"/>
<keyword evidence="2 4" id="KW-0371">Homeobox</keyword>
<feature type="region of interest" description="Disordered" evidence="6">
    <location>
        <begin position="618"/>
        <end position="674"/>
    </location>
</feature>
<evidence type="ECO:0000313" key="8">
    <source>
        <dbReference type="Ensembl" id="ENSELUP00000059966.2"/>
    </source>
</evidence>
<feature type="compositionally biased region" description="Basic and acidic residues" evidence="6">
    <location>
        <begin position="414"/>
        <end position="425"/>
    </location>
</feature>
<feature type="compositionally biased region" description="Low complexity" evidence="6">
    <location>
        <begin position="471"/>
        <end position="498"/>
    </location>
</feature>
<protein>
    <submittedName>
        <fullName evidence="8">Highly divergent homeobox</fullName>
    </submittedName>
</protein>
<feature type="region of interest" description="Disordered" evidence="6">
    <location>
        <begin position="197"/>
        <end position="219"/>
    </location>
</feature>
<evidence type="ECO:0000259" key="7">
    <source>
        <dbReference type="PROSITE" id="PS50071"/>
    </source>
</evidence>
<dbReference type="CDD" id="cd00086">
    <property type="entry name" value="homeodomain"/>
    <property type="match status" value="2"/>
</dbReference>
<dbReference type="SMART" id="SM00389">
    <property type="entry name" value="HOX"/>
    <property type="match status" value="2"/>
</dbReference>
<dbReference type="InterPro" id="IPR001356">
    <property type="entry name" value="HD"/>
</dbReference>
<organism evidence="8 9">
    <name type="scientific">Esox lucius</name>
    <name type="common">Northern pike</name>
    <dbReference type="NCBI Taxonomy" id="8010"/>
    <lineage>
        <taxon>Eukaryota</taxon>
        <taxon>Metazoa</taxon>
        <taxon>Chordata</taxon>
        <taxon>Craniata</taxon>
        <taxon>Vertebrata</taxon>
        <taxon>Euteleostomi</taxon>
        <taxon>Actinopterygii</taxon>
        <taxon>Neopterygii</taxon>
        <taxon>Teleostei</taxon>
        <taxon>Protacanthopterygii</taxon>
        <taxon>Esociformes</taxon>
        <taxon>Esocidae</taxon>
        <taxon>Esox</taxon>
    </lineage>
</organism>
<feature type="region of interest" description="Disordered" evidence="6">
    <location>
        <begin position="817"/>
        <end position="846"/>
    </location>
</feature>
<evidence type="ECO:0000256" key="4">
    <source>
        <dbReference type="PROSITE-ProRule" id="PRU00108"/>
    </source>
</evidence>
<feature type="compositionally biased region" description="Polar residues" evidence="6">
    <location>
        <begin position="506"/>
        <end position="519"/>
    </location>
</feature>
<accession>A0A6Q2Y3K1</accession>
<feature type="compositionally biased region" description="Basic residues" evidence="6">
    <location>
        <begin position="778"/>
        <end position="788"/>
    </location>
</feature>
<feature type="region of interest" description="Disordered" evidence="6">
    <location>
        <begin position="282"/>
        <end position="519"/>
    </location>
</feature>